<dbReference type="GO" id="GO:0004672">
    <property type="term" value="F:protein kinase activity"/>
    <property type="evidence" value="ECO:0007669"/>
    <property type="project" value="InterPro"/>
</dbReference>
<name>A0A2N0R497_9GLOM</name>
<keyword evidence="2" id="KW-0808">Transferase</keyword>
<dbReference type="SUPFAM" id="SSF56112">
    <property type="entry name" value="Protein kinase-like (PK-like)"/>
    <property type="match status" value="1"/>
</dbReference>
<dbReference type="Pfam" id="PF07714">
    <property type="entry name" value="PK_Tyr_Ser-Thr"/>
    <property type="match status" value="1"/>
</dbReference>
<dbReference type="PANTHER" id="PTHR23257">
    <property type="entry name" value="SERINE-THREONINE PROTEIN KINASE"/>
    <property type="match status" value="1"/>
</dbReference>
<accession>A0A2N0R497</accession>
<dbReference type="Proteomes" id="UP000232688">
    <property type="component" value="Unassembled WGS sequence"/>
</dbReference>
<dbReference type="PROSITE" id="PS50011">
    <property type="entry name" value="PROTEIN_KINASE_DOM"/>
    <property type="match status" value="1"/>
</dbReference>
<gene>
    <name evidence="2" type="ORF">RhiirA1_471439</name>
</gene>
<proteinExistence type="predicted"/>
<dbReference type="Gene3D" id="1.10.510.10">
    <property type="entry name" value="Transferase(Phosphotransferase) domain 1"/>
    <property type="match status" value="1"/>
</dbReference>
<dbReference type="GO" id="GO:0005737">
    <property type="term" value="C:cytoplasm"/>
    <property type="evidence" value="ECO:0007669"/>
    <property type="project" value="TreeGrafter"/>
</dbReference>
<comment type="caution">
    <text evidence="2">The sequence shown here is derived from an EMBL/GenBank/DDBJ whole genome shotgun (WGS) entry which is preliminary data.</text>
</comment>
<dbReference type="InterPro" id="IPR011009">
    <property type="entry name" value="Kinase-like_dom_sf"/>
</dbReference>
<dbReference type="InterPro" id="IPR050167">
    <property type="entry name" value="Ser_Thr_protein_kinase"/>
</dbReference>
<organism evidence="2 3">
    <name type="scientific">Rhizophagus irregularis</name>
    <dbReference type="NCBI Taxonomy" id="588596"/>
    <lineage>
        <taxon>Eukaryota</taxon>
        <taxon>Fungi</taxon>
        <taxon>Fungi incertae sedis</taxon>
        <taxon>Mucoromycota</taxon>
        <taxon>Glomeromycotina</taxon>
        <taxon>Glomeromycetes</taxon>
        <taxon>Glomerales</taxon>
        <taxon>Glomeraceae</taxon>
        <taxon>Rhizophagus</taxon>
    </lineage>
</organism>
<protein>
    <submittedName>
        <fullName evidence="2">Kinase-like protein</fullName>
    </submittedName>
</protein>
<evidence type="ECO:0000313" key="2">
    <source>
        <dbReference type="EMBL" id="PKC58126.1"/>
    </source>
</evidence>
<sequence length="702" mass="81692">MELVKLNDENSFDPTPKLKSSPVSISFVSFNENDKNCIHCGEEYTETIIRYQKYCKKCLSCYLTNITDNNIYLDVYLFAKDLECNEHEISRTKVPRNIQECCRNCLIILCFKQIIWFSYPNYPDLRILYENVIESERYCKLCGKLLYQGTEHDFINNFILCSNCYLISIGYIESTLTEKLISIIYLPWWDDRSTCYCHERLIFTSNCQKYCENCYIFFIGCRYCLTTNIIFGIANQSQCKKCKTVSIIILDNKKIISFNCGNNVLDDFLVSIRSYQSEITKFTDVIKNIDKYFVPNKIIHDNFESNYIFPRKFMKYMPFSQFTNIKKIAVGGFSIVYQATLLDSNKTIILKRFKNTQYAEEYFLRELKSYHDSYADNEDYGNPMVIETYGFTKDPRLNGLDSYILVMEYASGGNLHEYLQKNFTKIGWQEKLDILFNIINGLQGIHNKEFIHRDFHSGNLLVNLTADYYRNCKIGDLGLSRPANDTSTDNEIYGVIPYIAPEIFKGSAFSKESDIYSLGMIMWELTTGCKPFANVEHDIYLIIKIIDGARPEITEDTPERYTNLMKSCWDSDPKKRPSISVIRDICFKLFCQLFNSTNRSFDQADLKSNTLIDSKKLGPKFSEKSHPKAIYTSRSLNSYISKCSSIFSKCSSIKFSSNDYISKELKFDIDAESNRLDSFVIKRNIEESNINSCENNGKRIKN</sequence>
<dbReference type="PANTHER" id="PTHR23257:SF963">
    <property type="entry name" value="AT08303P"/>
    <property type="match status" value="1"/>
</dbReference>
<evidence type="ECO:0000259" key="1">
    <source>
        <dbReference type="PROSITE" id="PS50011"/>
    </source>
</evidence>
<dbReference type="GO" id="GO:0007165">
    <property type="term" value="P:signal transduction"/>
    <property type="evidence" value="ECO:0007669"/>
    <property type="project" value="TreeGrafter"/>
</dbReference>
<dbReference type="VEuPathDB" id="FungiDB:RhiirFUN_023293"/>
<reference evidence="2 3" key="2">
    <citation type="submission" date="2017-10" db="EMBL/GenBank/DDBJ databases">
        <title>Genome analyses suggest a sexual origin of heterokaryosis in a supposedly ancient asexual fungus.</title>
        <authorList>
            <person name="Corradi N."/>
            <person name="Sedzielewska K."/>
            <person name="Noel J."/>
            <person name="Charron P."/>
            <person name="Farinelli L."/>
            <person name="Marton T."/>
            <person name="Kruger M."/>
            <person name="Pelin A."/>
            <person name="Brachmann A."/>
            <person name="Corradi N."/>
        </authorList>
    </citation>
    <scope>NUCLEOTIDE SEQUENCE [LARGE SCALE GENOMIC DNA]</scope>
    <source>
        <strain evidence="2 3">A1</strain>
    </source>
</reference>
<dbReference type="VEuPathDB" id="FungiDB:FUN_003503"/>
<dbReference type="VEuPathDB" id="FungiDB:RhiirA1_471439"/>
<feature type="domain" description="Protein kinase" evidence="1">
    <location>
        <begin position="322"/>
        <end position="590"/>
    </location>
</feature>
<keyword evidence="2" id="KW-0418">Kinase</keyword>
<dbReference type="PRINTS" id="PR00109">
    <property type="entry name" value="TYRKINASE"/>
</dbReference>
<evidence type="ECO:0000313" key="3">
    <source>
        <dbReference type="Proteomes" id="UP000232688"/>
    </source>
</evidence>
<dbReference type="EMBL" id="LLXH01001623">
    <property type="protein sequence ID" value="PKC58126.1"/>
    <property type="molecule type" value="Genomic_DNA"/>
</dbReference>
<dbReference type="GO" id="GO:0005524">
    <property type="term" value="F:ATP binding"/>
    <property type="evidence" value="ECO:0007669"/>
    <property type="project" value="InterPro"/>
</dbReference>
<dbReference type="InterPro" id="IPR001245">
    <property type="entry name" value="Ser-Thr/Tyr_kinase_cat_dom"/>
</dbReference>
<dbReference type="AlphaFoldDB" id="A0A2N0R497"/>
<reference evidence="2 3" key="1">
    <citation type="submission" date="2017-10" db="EMBL/GenBank/DDBJ databases">
        <title>Extensive intraspecific genome diversity in a model arbuscular mycorrhizal fungus.</title>
        <authorList>
            <person name="Chen E.C.H."/>
            <person name="Morin E."/>
            <person name="Baudet D."/>
            <person name="Noel J."/>
            <person name="Ndikumana S."/>
            <person name="Charron P."/>
            <person name="St-Onge C."/>
            <person name="Giorgi J."/>
            <person name="Grigoriev I.V."/>
            <person name="Roux C."/>
            <person name="Martin F.M."/>
            <person name="Corradi N."/>
        </authorList>
    </citation>
    <scope>NUCLEOTIDE SEQUENCE [LARGE SCALE GENOMIC DNA]</scope>
    <source>
        <strain evidence="2 3">A1</strain>
    </source>
</reference>
<dbReference type="InterPro" id="IPR000719">
    <property type="entry name" value="Prot_kinase_dom"/>
</dbReference>